<feature type="compositionally biased region" description="Basic and acidic residues" evidence="2">
    <location>
        <begin position="22"/>
        <end position="35"/>
    </location>
</feature>
<dbReference type="InterPro" id="IPR007062">
    <property type="entry name" value="PPI-2"/>
</dbReference>
<dbReference type="Pfam" id="PF04979">
    <property type="entry name" value="IPP-2"/>
    <property type="match status" value="1"/>
</dbReference>
<dbReference type="GO" id="GO:0009966">
    <property type="term" value="P:regulation of signal transduction"/>
    <property type="evidence" value="ECO:0007669"/>
    <property type="project" value="InterPro"/>
</dbReference>
<feature type="compositionally biased region" description="Low complexity" evidence="2">
    <location>
        <begin position="113"/>
        <end position="124"/>
    </location>
</feature>
<feature type="region of interest" description="Disordered" evidence="2">
    <location>
        <begin position="1"/>
        <end position="45"/>
    </location>
</feature>
<dbReference type="GO" id="GO:0004864">
    <property type="term" value="F:protein phosphatase inhibitor activity"/>
    <property type="evidence" value="ECO:0007669"/>
    <property type="project" value="InterPro"/>
</dbReference>
<dbReference type="PANTHER" id="PTHR12398:SF20">
    <property type="entry name" value="PROTEIN PHOSPHATASE 1 REGULATORY INHIBITOR SUBUNIT 2"/>
    <property type="match status" value="1"/>
</dbReference>
<evidence type="ECO:0000256" key="2">
    <source>
        <dbReference type="SAM" id="MobiDB-lite"/>
    </source>
</evidence>
<keyword evidence="4" id="KW-1185">Reference proteome</keyword>
<evidence type="ECO:0000256" key="1">
    <source>
        <dbReference type="ARBA" id="ARBA00005472"/>
    </source>
</evidence>
<dbReference type="PANTHER" id="PTHR12398">
    <property type="entry name" value="PROTEIN PHOSPHATASE INHIBITOR"/>
    <property type="match status" value="1"/>
</dbReference>
<comment type="similarity">
    <text evidence="1">Belongs to the protein phosphatase inhibitor 2 family.</text>
</comment>
<dbReference type="OrthoDB" id="551302at2759"/>
<dbReference type="AlphaFoldDB" id="A0A7J7KJ94"/>
<protein>
    <submittedName>
        <fullName evidence="3">PPP1R2</fullName>
    </submittedName>
</protein>
<organism evidence="3 4">
    <name type="scientific">Bugula neritina</name>
    <name type="common">Brown bryozoan</name>
    <name type="synonym">Sertularia neritina</name>
    <dbReference type="NCBI Taxonomy" id="10212"/>
    <lineage>
        <taxon>Eukaryota</taxon>
        <taxon>Metazoa</taxon>
        <taxon>Spiralia</taxon>
        <taxon>Lophotrochozoa</taxon>
        <taxon>Bryozoa</taxon>
        <taxon>Gymnolaemata</taxon>
        <taxon>Cheilostomatida</taxon>
        <taxon>Flustrina</taxon>
        <taxon>Buguloidea</taxon>
        <taxon>Bugulidae</taxon>
        <taxon>Bugula</taxon>
    </lineage>
</organism>
<gene>
    <name evidence="3" type="ORF">EB796_003374</name>
</gene>
<evidence type="ECO:0000313" key="4">
    <source>
        <dbReference type="Proteomes" id="UP000593567"/>
    </source>
</evidence>
<feature type="compositionally biased region" description="Basic and acidic residues" evidence="2">
    <location>
        <begin position="65"/>
        <end position="74"/>
    </location>
</feature>
<proteinExistence type="inferred from homology"/>
<name>A0A7J7KJ94_BUGNE</name>
<dbReference type="Gene3D" id="6.10.250.1050">
    <property type="match status" value="2"/>
</dbReference>
<accession>A0A7J7KJ94</accession>
<evidence type="ECO:0000313" key="3">
    <source>
        <dbReference type="EMBL" id="KAF6038313.1"/>
    </source>
</evidence>
<sequence length="189" mass="21577">MDGPSHSPPDISKAVPSKSILKKRDSQDPDSHHTDLTVITDDEASQRRAQWDEMNILATYHPADKDYGHMKIDDPPTPFHEYSQEMAADDEKMDATDSASGQNLRERKASFSDTTTILDAATLAEKLNQSSEPRAYQLESLDSDEDSHLTEEEKMKKDAFQTKRKHHYNEFQAVKLARQLLEEEDDEEQ</sequence>
<feature type="compositionally biased region" description="Basic and acidic residues" evidence="2">
    <location>
        <begin position="146"/>
        <end position="161"/>
    </location>
</feature>
<comment type="caution">
    <text evidence="3">The sequence shown here is derived from an EMBL/GenBank/DDBJ whole genome shotgun (WGS) entry which is preliminary data.</text>
</comment>
<feature type="region of interest" description="Disordered" evidence="2">
    <location>
        <begin position="65"/>
        <end position="164"/>
    </location>
</feature>
<dbReference type="EMBL" id="VXIV02000430">
    <property type="protein sequence ID" value="KAF6038313.1"/>
    <property type="molecule type" value="Genomic_DNA"/>
</dbReference>
<dbReference type="Proteomes" id="UP000593567">
    <property type="component" value="Unassembled WGS sequence"/>
</dbReference>
<reference evidence="3" key="1">
    <citation type="submission" date="2020-06" db="EMBL/GenBank/DDBJ databases">
        <title>Draft genome of Bugula neritina, a colonial animal packing powerful symbionts and potential medicines.</title>
        <authorList>
            <person name="Rayko M."/>
        </authorList>
    </citation>
    <scope>NUCLEOTIDE SEQUENCE [LARGE SCALE GENOMIC DNA]</scope>
    <source>
        <strain evidence="3">Kwan_BN1</strain>
    </source>
</reference>